<feature type="chain" id="PRO_5045537014" evidence="1">
    <location>
        <begin position="19"/>
        <end position="182"/>
    </location>
</feature>
<gene>
    <name evidence="2" type="ORF">ACFSQZ_08655</name>
</gene>
<sequence length="182" mass="19452">MKTLFILLSLSISLLASTKSVYQIWQPLSLKGTDVYGVVGVESNQPGVVIMPRPVVLSGAIPEDLVTAIALDYPLASSAKNYSEPHVNLLAISNVSLRALLEDEGLLIQFDVSKAQSEKDLGVDLETVISMGIEAVRKTAVFNAKTQLDNPLRCIVKVVGAEKGSSLLKLETQFDIGPGTGE</sequence>
<keyword evidence="1" id="KW-0732">Signal</keyword>
<dbReference type="EMBL" id="JBHUJC010000025">
    <property type="protein sequence ID" value="MFD2276534.1"/>
    <property type="molecule type" value="Genomic_DNA"/>
</dbReference>
<protein>
    <submittedName>
        <fullName evidence="2">Uncharacterized protein</fullName>
    </submittedName>
</protein>
<evidence type="ECO:0000313" key="2">
    <source>
        <dbReference type="EMBL" id="MFD2276534.1"/>
    </source>
</evidence>
<dbReference type="RefSeq" id="WP_377092977.1">
    <property type="nucleotide sequence ID" value="NZ_JBHSJM010000001.1"/>
</dbReference>
<feature type="signal peptide" evidence="1">
    <location>
        <begin position="1"/>
        <end position="18"/>
    </location>
</feature>
<evidence type="ECO:0000256" key="1">
    <source>
        <dbReference type="SAM" id="SignalP"/>
    </source>
</evidence>
<comment type="caution">
    <text evidence="2">The sequence shown here is derived from an EMBL/GenBank/DDBJ whole genome shotgun (WGS) entry which is preliminary data.</text>
</comment>
<evidence type="ECO:0000313" key="3">
    <source>
        <dbReference type="Proteomes" id="UP001597297"/>
    </source>
</evidence>
<keyword evidence="3" id="KW-1185">Reference proteome</keyword>
<name>A0ABW5E291_9BACT</name>
<reference evidence="3" key="1">
    <citation type="journal article" date="2019" name="Int. J. Syst. Evol. Microbiol.">
        <title>The Global Catalogue of Microorganisms (GCM) 10K type strain sequencing project: providing services to taxonomists for standard genome sequencing and annotation.</title>
        <authorList>
            <consortium name="The Broad Institute Genomics Platform"/>
            <consortium name="The Broad Institute Genome Sequencing Center for Infectious Disease"/>
            <person name="Wu L."/>
            <person name="Ma J."/>
        </authorList>
    </citation>
    <scope>NUCLEOTIDE SEQUENCE [LARGE SCALE GENOMIC DNA]</scope>
    <source>
        <strain evidence="3">JCM 16545</strain>
    </source>
</reference>
<proteinExistence type="predicted"/>
<accession>A0ABW5E291</accession>
<dbReference type="Proteomes" id="UP001597297">
    <property type="component" value="Unassembled WGS sequence"/>
</dbReference>
<organism evidence="2 3">
    <name type="scientific">Rubritalea spongiae</name>
    <dbReference type="NCBI Taxonomy" id="430797"/>
    <lineage>
        <taxon>Bacteria</taxon>
        <taxon>Pseudomonadati</taxon>
        <taxon>Verrucomicrobiota</taxon>
        <taxon>Verrucomicrobiia</taxon>
        <taxon>Verrucomicrobiales</taxon>
        <taxon>Rubritaleaceae</taxon>
        <taxon>Rubritalea</taxon>
    </lineage>
</organism>